<accession>A0A7W4VWI5</accession>
<sequence length="203" mass="21290">MEFAVSLVTWLVFLTALSLLYRVGLSVMASGGFCARGGPYQIATACSDSTVVFGSLALPVIIVAVLVNAGFVKAWGPALAMFFWPILFTTMGVAFLRGARLDGYADVMGYILGVIFIVMSGTPFLLVKVLRGRTGWDVLALRVVPASAQPDIHVTLDQAGIPVVTRDAPRVTSGAANALSGAAFIVACAMIALVISDLLYTSV</sequence>
<protein>
    <submittedName>
        <fullName evidence="2">Uncharacterized protein</fullName>
    </submittedName>
</protein>
<keyword evidence="1" id="KW-1133">Transmembrane helix</keyword>
<keyword evidence="1" id="KW-0812">Transmembrane</keyword>
<keyword evidence="3" id="KW-1185">Reference proteome</keyword>
<feature type="transmembrane region" description="Helical" evidence="1">
    <location>
        <begin position="50"/>
        <end position="71"/>
    </location>
</feature>
<gene>
    <name evidence="2" type="ORF">FHU40_002906</name>
</gene>
<comment type="caution">
    <text evidence="2">The sequence shown here is derived from an EMBL/GenBank/DDBJ whole genome shotgun (WGS) entry which is preliminary data.</text>
</comment>
<organism evidence="2 3">
    <name type="scientific">Nocardioides soli</name>
    <dbReference type="NCBI Taxonomy" id="1036020"/>
    <lineage>
        <taxon>Bacteria</taxon>
        <taxon>Bacillati</taxon>
        <taxon>Actinomycetota</taxon>
        <taxon>Actinomycetes</taxon>
        <taxon>Propionibacteriales</taxon>
        <taxon>Nocardioidaceae</taxon>
        <taxon>Nocardioides</taxon>
    </lineage>
</organism>
<evidence type="ECO:0000313" key="2">
    <source>
        <dbReference type="EMBL" id="MBB3043088.1"/>
    </source>
</evidence>
<name>A0A7W4VWI5_9ACTN</name>
<dbReference type="Proteomes" id="UP000589626">
    <property type="component" value="Unassembled WGS sequence"/>
</dbReference>
<keyword evidence="1" id="KW-0472">Membrane</keyword>
<feature type="transmembrane region" description="Helical" evidence="1">
    <location>
        <begin position="175"/>
        <end position="195"/>
    </location>
</feature>
<feature type="transmembrane region" description="Helical" evidence="1">
    <location>
        <begin position="108"/>
        <end position="127"/>
    </location>
</feature>
<evidence type="ECO:0000256" key="1">
    <source>
        <dbReference type="SAM" id="Phobius"/>
    </source>
</evidence>
<reference evidence="2 3" key="1">
    <citation type="submission" date="2020-08" db="EMBL/GenBank/DDBJ databases">
        <title>Sequencing the genomes of 1000 actinobacteria strains.</title>
        <authorList>
            <person name="Klenk H.-P."/>
        </authorList>
    </citation>
    <scope>NUCLEOTIDE SEQUENCE [LARGE SCALE GENOMIC DNA]</scope>
    <source>
        <strain evidence="2 3">DSM 105498</strain>
    </source>
</reference>
<dbReference type="AlphaFoldDB" id="A0A7W4VWI5"/>
<evidence type="ECO:0000313" key="3">
    <source>
        <dbReference type="Proteomes" id="UP000589626"/>
    </source>
</evidence>
<feature type="transmembrane region" description="Helical" evidence="1">
    <location>
        <begin position="78"/>
        <end position="96"/>
    </location>
</feature>
<dbReference type="EMBL" id="JACHWR010000002">
    <property type="protein sequence ID" value="MBB3043088.1"/>
    <property type="molecule type" value="Genomic_DNA"/>
</dbReference>
<dbReference type="RefSeq" id="WP_183592978.1">
    <property type="nucleotide sequence ID" value="NZ_JACHWR010000002.1"/>
</dbReference>
<proteinExistence type="predicted"/>